<comment type="caution">
    <text evidence="1">The sequence shown here is derived from an EMBL/GenBank/DDBJ whole genome shotgun (WGS) entry which is preliminary data.</text>
</comment>
<evidence type="ECO:0000313" key="2">
    <source>
        <dbReference type="Proteomes" id="UP000325372"/>
    </source>
</evidence>
<name>A0A5N0TE11_9GAMM</name>
<gene>
    <name evidence="1" type="ORF">F3N42_07865</name>
</gene>
<proteinExistence type="predicted"/>
<evidence type="ECO:0000313" key="1">
    <source>
        <dbReference type="EMBL" id="KAA9132076.1"/>
    </source>
</evidence>
<sequence>MSFLFLKNLGTPTSWDGTDYFGYRLSIIDKLSPALQCMTSDERYEPGGLDSFWNSWVTNAGFDGENLQLDFFNPANNKLFSFHYFGVRRIRSDYRDLRGKPSMAVQELCLLPRVDVFRHAIVSPFGKFLVVYSTSMDFSETRVH</sequence>
<accession>A0A5N0TE11</accession>
<keyword evidence="2" id="KW-1185">Reference proteome</keyword>
<dbReference type="RefSeq" id="WP_150863867.1">
    <property type="nucleotide sequence ID" value="NZ_VYXP01000004.1"/>
</dbReference>
<protein>
    <submittedName>
        <fullName evidence="1">Uncharacterized protein</fullName>
    </submittedName>
</protein>
<organism evidence="1 2">
    <name type="scientific">Marinihelvus fidelis</name>
    <dbReference type="NCBI Taxonomy" id="2613842"/>
    <lineage>
        <taxon>Bacteria</taxon>
        <taxon>Pseudomonadati</taxon>
        <taxon>Pseudomonadota</taxon>
        <taxon>Gammaproteobacteria</taxon>
        <taxon>Chromatiales</taxon>
        <taxon>Wenzhouxiangellaceae</taxon>
        <taxon>Marinihelvus</taxon>
    </lineage>
</organism>
<dbReference type="AlphaFoldDB" id="A0A5N0TE11"/>
<dbReference type="Proteomes" id="UP000325372">
    <property type="component" value="Unassembled WGS sequence"/>
</dbReference>
<dbReference type="EMBL" id="VYXP01000004">
    <property type="protein sequence ID" value="KAA9132076.1"/>
    <property type="molecule type" value="Genomic_DNA"/>
</dbReference>
<reference evidence="1 2" key="1">
    <citation type="submission" date="2019-09" db="EMBL/GenBank/DDBJ databases">
        <title>Wenzhouxiangella sp. Genome sequencing and assembly.</title>
        <authorList>
            <person name="Zhang R."/>
        </authorList>
    </citation>
    <scope>NUCLEOTIDE SEQUENCE [LARGE SCALE GENOMIC DNA]</scope>
    <source>
        <strain evidence="1 2">W260</strain>
    </source>
</reference>